<organism evidence="7 8">
    <name type="scientific">Musa troglodytarum</name>
    <name type="common">fe'i banana</name>
    <dbReference type="NCBI Taxonomy" id="320322"/>
    <lineage>
        <taxon>Eukaryota</taxon>
        <taxon>Viridiplantae</taxon>
        <taxon>Streptophyta</taxon>
        <taxon>Embryophyta</taxon>
        <taxon>Tracheophyta</taxon>
        <taxon>Spermatophyta</taxon>
        <taxon>Magnoliopsida</taxon>
        <taxon>Liliopsida</taxon>
        <taxon>Zingiberales</taxon>
        <taxon>Musaceae</taxon>
        <taxon>Musa</taxon>
    </lineage>
</organism>
<dbReference type="AlphaFoldDB" id="A0A9E7GCJ5"/>
<keyword evidence="3" id="KW-0712">Selenocysteine</keyword>
<evidence type="ECO:0000313" key="8">
    <source>
        <dbReference type="Proteomes" id="UP001055439"/>
    </source>
</evidence>
<dbReference type="GO" id="GO:0006816">
    <property type="term" value="P:calcium ion transport"/>
    <property type="evidence" value="ECO:0007669"/>
    <property type="project" value="TreeGrafter"/>
</dbReference>
<sequence>MRGFARSLLLVNKRRVIFTWKRPIEALGESTKNGVRCQFDSEIESRSKHQDILDRLLDVSMHLMDTSIQSSMALACDFTQMENLDQYKKGSGSSNKWDGGCSGGPGGGSGGGPYGVGPGGRHGPYTLSDLRSNDHSSLPACGSCCGGLRCDPGLLLEQFYVTGKDFVKMVVIYSINHFSLQ</sequence>
<dbReference type="GO" id="GO:0032469">
    <property type="term" value="P:endoplasmic reticulum calcium ion homeostasis"/>
    <property type="evidence" value="ECO:0007669"/>
    <property type="project" value="TreeGrafter"/>
</dbReference>
<evidence type="ECO:0000256" key="4">
    <source>
        <dbReference type="ARBA" id="ARBA00022989"/>
    </source>
</evidence>
<keyword evidence="2" id="KW-0812">Transmembrane</keyword>
<comment type="subcellular location">
    <subcellularLocation>
        <location evidence="1">Membrane</location>
        <topology evidence="1">Single-pass membrane protein</topology>
    </subcellularLocation>
</comment>
<dbReference type="InterPro" id="IPR024491">
    <property type="entry name" value="Se_SelK/SelG"/>
</dbReference>
<dbReference type="PANTHER" id="PTHR16875:SF0">
    <property type="entry name" value="SELENOPROTEIN K"/>
    <property type="match status" value="1"/>
</dbReference>
<dbReference type="GO" id="GO:0005789">
    <property type="term" value="C:endoplasmic reticulum membrane"/>
    <property type="evidence" value="ECO:0007669"/>
    <property type="project" value="TreeGrafter"/>
</dbReference>
<name>A0A9E7GCJ5_9LILI</name>
<keyword evidence="4" id="KW-1133">Transmembrane helix</keyword>
<accession>A0A9E7GCJ5</accession>
<evidence type="ECO:0000256" key="3">
    <source>
        <dbReference type="ARBA" id="ARBA00022933"/>
    </source>
</evidence>
<dbReference type="GO" id="GO:0005794">
    <property type="term" value="C:Golgi apparatus"/>
    <property type="evidence" value="ECO:0007669"/>
    <property type="project" value="TreeGrafter"/>
</dbReference>
<gene>
    <name evidence="7" type="ORF">MUK42_23547</name>
</gene>
<dbReference type="PANTHER" id="PTHR16875">
    <property type="entry name" value="SELENOPROTEIN K"/>
    <property type="match status" value="1"/>
</dbReference>
<reference evidence="7" key="1">
    <citation type="submission" date="2022-05" db="EMBL/GenBank/DDBJ databases">
        <title>The Musa troglodytarum L. genome provides insights into the mechanism of non-climacteric behaviour and enrichment of carotenoids.</title>
        <authorList>
            <person name="Wang J."/>
        </authorList>
    </citation>
    <scope>NUCLEOTIDE SEQUENCE</scope>
    <source>
        <tissue evidence="7">Leaf</tissue>
    </source>
</reference>
<evidence type="ECO:0000256" key="5">
    <source>
        <dbReference type="ARBA" id="ARBA00023136"/>
    </source>
</evidence>
<proteinExistence type="predicted"/>
<keyword evidence="5" id="KW-0472">Membrane</keyword>
<evidence type="ECO:0000313" key="7">
    <source>
        <dbReference type="EMBL" id="URE12160.1"/>
    </source>
</evidence>
<protein>
    <submittedName>
        <fullName evidence="7">Uncharacterized protein</fullName>
    </submittedName>
</protein>
<keyword evidence="8" id="KW-1185">Reference proteome</keyword>
<dbReference type="Proteomes" id="UP001055439">
    <property type="component" value="Chromosome 6"/>
</dbReference>
<feature type="region of interest" description="Disordered" evidence="6">
    <location>
        <begin position="89"/>
        <end position="128"/>
    </location>
</feature>
<evidence type="ECO:0000256" key="2">
    <source>
        <dbReference type="ARBA" id="ARBA00022692"/>
    </source>
</evidence>
<evidence type="ECO:0000256" key="6">
    <source>
        <dbReference type="SAM" id="MobiDB-lite"/>
    </source>
</evidence>
<evidence type="ECO:0000256" key="1">
    <source>
        <dbReference type="ARBA" id="ARBA00004167"/>
    </source>
</evidence>
<dbReference type="EMBL" id="CP097508">
    <property type="protein sequence ID" value="URE12160.1"/>
    <property type="molecule type" value="Genomic_DNA"/>
</dbReference>
<feature type="compositionally biased region" description="Gly residues" evidence="6">
    <location>
        <begin position="100"/>
        <end position="122"/>
    </location>
</feature>